<dbReference type="GO" id="GO:0003689">
    <property type="term" value="F:DNA clamp loader activity"/>
    <property type="evidence" value="ECO:0007669"/>
    <property type="project" value="TreeGrafter"/>
</dbReference>
<dbReference type="AlphaFoldDB" id="A0A1R1Y8A5"/>
<dbReference type="GO" id="GO:0005634">
    <property type="term" value="C:nucleus"/>
    <property type="evidence" value="ECO:0007669"/>
    <property type="project" value="TreeGrafter"/>
</dbReference>
<dbReference type="InterPro" id="IPR003959">
    <property type="entry name" value="ATPase_AAA_core"/>
</dbReference>
<dbReference type="Pfam" id="PF00004">
    <property type="entry name" value="AAA"/>
    <property type="match status" value="1"/>
</dbReference>
<dbReference type="SUPFAM" id="SSF52540">
    <property type="entry name" value="P-loop containing nucleoside triphosphate hydrolases"/>
    <property type="match status" value="1"/>
</dbReference>
<keyword evidence="5" id="KW-1185">Reference proteome</keyword>
<dbReference type="EMBL" id="LSSN01000605">
    <property type="protein sequence ID" value="OMJ23103.1"/>
    <property type="molecule type" value="Genomic_DNA"/>
</dbReference>
<dbReference type="PANTHER" id="PTHR11669:SF5">
    <property type="entry name" value="REPLICATION FACTOR C SUBUNIT 2"/>
    <property type="match status" value="1"/>
</dbReference>
<name>A0A1R1Y8A5_9FUNG</name>
<evidence type="ECO:0000256" key="1">
    <source>
        <dbReference type="ARBA" id="ARBA00005378"/>
    </source>
</evidence>
<dbReference type="GO" id="GO:0006281">
    <property type="term" value="P:DNA repair"/>
    <property type="evidence" value="ECO:0007669"/>
    <property type="project" value="TreeGrafter"/>
</dbReference>
<comment type="caution">
    <text evidence="4">The sequence shown here is derived from an EMBL/GenBank/DDBJ whole genome shotgun (WGS) entry which is preliminary data.</text>
</comment>
<organism evidence="4 5">
    <name type="scientific">Smittium culicis</name>
    <dbReference type="NCBI Taxonomy" id="133412"/>
    <lineage>
        <taxon>Eukaryota</taxon>
        <taxon>Fungi</taxon>
        <taxon>Fungi incertae sedis</taxon>
        <taxon>Zoopagomycota</taxon>
        <taxon>Kickxellomycotina</taxon>
        <taxon>Harpellomycetes</taxon>
        <taxon>Harpellales</taxon>
        <taxon>Legeriomycetaceae</taxon>
        <taxon>Smittium</taxon>
    </lineage>
</organism>
<dbReference type="InterPro" id="IPR027417">
    <property type="entry name" value="P-loop_NTPase"/>
</dbReference>
<dbReference type="OrthoDB" id="4199794at2759"/>
<dbReference type="PANTHER" id="PTHR11669">
    <property type="entry name" value="REPLICATION FACTOR C / DNA POLYMERASE III GAMMA-TAU SUBUNIT"/>
    <property type="match status" value="1"/>
</dbReference>
<protein>
    <submittedName>
        <fullName evidence="4">Replication factor C subunit 2</fullName>
    </submittedName>
</protein>
<dbReference type="GO" id="GO:0006261">
    <property type="term" value="P:DNA-templated DNA replication"/>
    <property type="evidence" value="ECO:0007669"/>
    <property type="project" value="TreeGrafter"/>
</dbReference>
<dbReference type="GO" id="GO:0005524">
    <property type="term" value="F:ATP binding"/>
    <property type="evidence" value="ECO:0007669"/>
    <property type="project" value="InterPro"/>
</dbReference>
<evidence type="ECO:0000313" key="5">
    <source>
        <dbReference type="Proteomes" id="UP000187283"/>
    </source>
</evidence>
<feature type="compositionally biased region" description="Basic residues" evidence="2">
    <location>
        <begin position="113"/>
        <end position="128"/>
    </location>
</feature>
<comment type="similarity">
    <text evidence="1">Belongs to the activator 1 small subunits family.</text>
</comment>
<evidence type="ECO:0000259" key="3">
    <source>
        <dbReference type="Pfam" id="PF00004"/>
    </source>
</evidence>
<proteinExistence type="inferred from homology"/>
<dbReference type="CDD" id="cd00009">
    <property type="entry name" value="AAA"/>
    <property type="match status" value="1"/>
</dbReference>
<reference evidence="4 5" key="1">
    <citation type="submission" date="2017-01" db="EMBL/GenBank/DDBJ databases">
        <authorList>
            <person name="Mah S.A."/>
            <person name="Swanson W.J."/>
            <person name="Moy G.W."/>
            <person name="Vacquier V.D."/>
        </authorList>
    </citation>
    <scope>NUCLEOTIDE SEQUENCE [LARGE SCALE GENOMIC DNA]</scope>
    <source>
        <strain evidence="4 5">GSMNP</strain>
    </source>
</reference>
<gene>
    <name evidence="4" type="ORF">AYI70_g2467</name>
</gene>
<dbReference type="Proteomes" id="UP000187283">
    <property type="component" value="Unassembled WGS sequence"/>
</dbReference>
<dbReference type="GO" id="GO:0005663">
    <property type="term" value="C:DNA replication factor C complex"/>
    <property type="evidence" value="ECO:0007669"/>
    <property type="project" value="TreeGrafter"/>
</dbReference>
<evidence type="ECO:0000256" key="2">
    <source>
        <dbReference type="SAM" id="MobiDB-lite"/>
    </source>
</evidence>
<dbReference type="Gene3D" id="3.40.50.300">
    <property type="entry name" value="P-loop containing nucleotide triphosphate hydrolases"/>
    <property type="match status" value="1"/>
</dbReference>
<feature type="region of interest" description="Disordered" evidence="2">
    <location>
        <begin position="96"/>
        <end position="149"/>
    </location>
</feature>
<accession>A0A1R1Y8A5</accession>
<dbReference type="STRING" id="133412.A0A1R1Y8A5"/>
<sequence length="169" mass="18301">MPNLLLSGAPGIGKTTSIGCLATELLLQAFPEITDPAAISEMYKESVLELNASDDRGIEVVRNKIKLFAQKKLSFMRPGMHKLIILDEADICEAGQPAGDQQAGGDRSERGGRVRARRHRGAGVHCGRRYAAGDQQPAGNVPRDGPDKCAQCVPDLRRAEPTSDCHDRR</sequence>
<evidence type="ECO:0000313" key="4">
    <source>
        <dbReference type="EMBL" id="OMJ23103.1"/>
    </source>
</evidence>
<feature type="domain" description="ATPase AAA-type core" evidence="3">
    <location>
        <begin position="4"/>
        <end position="96"/>
    </location>
</feature>
<dbReference type="GO" id="GO:0016887">
    <property type="term" value="F:ATP hydrolysis activity"/>
    <property type="evidence" value="ECO:0007669"/>
    <property type="project" value="InterPro"/>
</dbReference>
<feature type="compositionally biased region" description="Low complexity" evidence="2">
    <location>
        <begin position="96"/>
        <end position="105"/>
    </location>
</feature>
<dbReference type="InterPro" id="IPR050238">
    <property type="entry name" value="DNA_Rep/Repair_Clamp_Loader"/>
</dbReference>